<evidence type="ECO:0000313" key="7">
    <source>
        <dbReference type="Proteomes" id="UP000318571"/>
    </source>
</evidence>
<dbReference type="InterPro" id="IPR029058">
    <property type="entry name" value="AB_hydrolase_fold"/>
</dbReference>
<evidence type="ECO:0000313" key="6">
    <source>
        <dbReference type="EMBL" id="TRY80026.1"/>
    </source>
</evidence>
<dbReference type="CDD" id="cd00707">
    <property type="entry name" value="Pancreat_lipase_like"/>
    <property type="match status" value="1"/>
</dbReference>
<dbReference type="Gene3D" id="3.40.50.1820">
    <property type="entry name" value="alpha/beta hydrolase"/>
    <property type="match status" value="1"/>
</dbReference>
<dbReference type="GO" id="GO:0016298">
    <property type="term" value="F:lipase activity"/>
    <property type="evidence" value="ECO:0007669"/>
    <property type="project" value="InterPro"/>
</dbReference>
<dbReference type="InterPro" id="IPR036392">
    <property type="entry name" value="PLAT/LH2_dom_sf"/>
</dbReference>
<dbReference type="STRING" id="6832.A0A553PQS9"/>
<dbReference type="GO" id="GO:0005615">
    <property type="term" value="C:extracellular space"/>
    <property type="evidence" value="ECO:0007669"/>
    <property type="project" value="TreeGrafter"/>
</dbReference>
<dbReference type="OMA" id="SPKAMYF"/>
<dbReference type="AlphaFoldDB" id="A0A553PQS9"/>
<accession>A0A553PQS9</accession>
<dbReference type="PANTHER" id="PTHR11610:SF185">
    <property type="entry name" value="LD47264P"/>
    <property type="match status" value="1"/>
</dbReference>
<evidence type="ECO:0000256" key="4">
    <source>
        <dbReference type="RuleBase" id="RU004262"/>
    </source>
</evidence>
<feature type="domain" description="Lipase" evidence="5">
    <location>
        <begin position="8"/>
        <end position="286"/>
    </location>
</feature>
<comment type="caution">
    <text evidence="6">The sequence shown here is derived from an EMBL/GenBank/DDBJ whole genome shotgun (WGS) entry which is preliminary data.</text>
</comment>
<evidence type="ECO:0000256" key="2">
    <source>
        <dbReference type="ARBA" id="ARBA00010701"/>
    </source>
</evidence>
<comment type="subcellular location">
    <subcellularLocation>
        <location evidence="1">Secreted</location>
    </subcellularLocation>
</comment>
<dbReference type="GO" id="GO:0016042">
    <property type="term" value="P:lipid catabolic process"/>
    <property type="evidence" value="ECO:0007669"/>
    <property type="project" value="TreeGrafter"/>
</dbReference>
<dbReference type="PRINTS" id="PR00821">
    <property type="entry name" value="TAGLIPASE"/>
</dbReference>
<gene>
    <name evidence="6" type="ORF">TCAL_13642</name>
</gene>
<dbReference type="InterPro" id="IPR033906">
    <property type="entry name" value="Lipase_N"/>
</dbReference>
<dbReference type="SUPFAM" id="SSF49723">
    <property type="entry name" value="Lipase/lipooxygenase domain (PLAT/LH2 domain)"/>
    <property type="match status" value="1"/>
</dbReference>
<keyword evidence="3" id="KW-0964">Secreted</keyword>
<dbReference type="EMBL" id="VCGU01000002">
    <property type="protein sequence ID" value="TRY80026.1"/>
    <property type="molecule type" value="Genomic_DNA"/>
</dbReference>
<dbReference type="SUPFAM" id="SSF53474">
    <property type="entry name" value="alpha/beta-Hydrolases"/>
    <property type="match status" value="1"/>
</dbReference>
<keyword evidence="7" id="KW-1185">Reference proteome</keyword>
<organism evidence="6 7">
    <name type="scientific">Tigriopus californicus</name>
    <name type="common">Marine copepod</name>
    <dbReference type="NCBI Taxonomy" id="6832"/>
    <lineage>
        <taxon>Eukaryota</taxon>
        <taxon>Metazoa</taxon>
        <taxon>Ecdysozoa</taxon>
        <taxon>Arthropoda</taxon>
        <taxon>Crustacea</taxon>
        <taxon>Multicrustacea</taxon>
        <taxon>Hexanauplia</taxon>
        <taxon>Copepoda</taxon>
        <taxon>Harpacticoida</taxon>
        <taxon>Harpacticidae</taxon>
        <taxon>Tigriopus</taxon>
    </lineage>
</organism>
<dbReference type="Pfam" id="PF00151">
    <property type="entry name" value="Lipase"/>
    <property type="match status" value="1"/>
</dbReference>
<dbReference type="PANTHER" id="PTHR11610">
    <property type="entry name" value="LIPASE"/>
    <property type="match status" value="1"/>
</dbReference>
<dbReference type="Proteomes" id="UP000318571">
    <property type="component" value="Chromosome 6"/>
</dbReference>
<evidence type="ECO:0000256" key="1">
    <source>
        <dbReference type="ARBA" id="ARBA00004613"/>
    </source>
</evidence>
<comment type="similarity">
    <text evidence="2 4">Belongs to the AB hydrolase superfamily. Lipase family.</text>
</comment>
<reference evidence="6 7" key="1">
    <citation type="journal article" date="2018" name="Nat. Ecol. Evol.">
        <title>Genomic signatures of mitonuclear coevolution across populations of Tigriopus californicus.</title>
        <authorList>
            <person name="Barreto F.S."/>
            <person name="Watson E.T."/>
            <person name="Lima T.G."/>
            <person name="Willett C.S."/>
            <person name="Edmands S."/>
            <person name="Li W."/>
            <person name="Burton R.S."/>
        </authorList>
    </citation>
    <scope>NUCLEOTIDE SEQUENCE [LARGE SCALE GENOMIC DNA]</scope>
    <source>
        <strain evidence="6 7">San Diego</strain>
    </source>
</reference>
<protein>
    <recommendedName>
        <fullName evidence="5">Lipase domain-containing protein</fullName>
    </recommendedName>
</protein>
<dbReference type="InterPro" id="IPR013818">
    <property type="entry name" value="Lipase"/>
</dbReference>
<sequence length="510" mass="57363">MVEVEVQNKMTFILTHGYFEHGHAAWLQRMKTELLVNGDYNVIILDWLTGSGPPYSQATANTRLIGVMGGHLMAFLKTHANLDLYKVHCIGHSLGAHVCGYLGSYLKNDLQLELGRITGLDPAEPNFEFTDPLVRLDPSDAYFVDVIHTDGNPITKMGLGLFQPSGHLDFYPNGGKVMYGCDAPMMKTLEQEHGNMAAAFRRVVGCNHFRAYEYFIESINSKCPFTAVECPSWEKFASGECNGCLTDGDPYSCDYMGFYAFTKLKGKRPEKENRALFILTAENEPFCAYHYRVTIKLSDTKESFIQGGDRGNFLMVLNGDNQASTRLQLNKQETFFEPGRTYHFMTTTGDLGHVHSADLIWEYALHPFNPLTWRLRSESRMFVNRVEIEQFGHKHKHTFCAQDKPFLPKKPKRVIWRPTCRENAPDPGSSFLGSLLNADPIGNAQQAINFVNPLNMNPLNGLASITGVFSGFRATMLNMGPSLRRMGLTVMRSDPVRRILESESKGPETP</sequence>
<evidence type="ECO:0000256" key="3">
    <source>
        <dbReference type="ARBA" id="ARBA00022525"/>
    </source>
</evidence>
<evidence type="ECO:0000259" key="5">
    <source>
        <dbReference type="Pfam" id="PF00151"/>
    </source>
</evidence>
<proteinExistence type="inferred from homology"/>
<dbReference type="Gene3D" id="2.60.60.20">
    <property type="entry name" value="PLAT/LH2 domain"/>
    <property type="match status" value="1"/>
</dbReference>
<dbReference type="InterPro" id="IPR000734">
    <property type="entry name" value="TAG_lipase"/>
</dbReference>
<name>A0A553PQS9_TIGCA</name>